<evidence type="ECO:0000313" key="1">
    <source>
        <dbReference type="EMBL" id="MBH0240009.1"/>
    </source>
</evidence>
<dbReference type="Proteomes" id="UP000631694">
    <property type="component" value="Unassembled WGS sequence"/>
</dbReference>
<keyword evidence="2" id="KW-1185">Reference proteome</keyword>
<comment type="caution">
    <text evidence="1">The sequence shown here is derived from an EMBL/GenBank/DDBJ whole genome shotgun (WGS) entry which is preliminary data.</text>
</comment>
<dbReference type="Pfam" id="PF08870">
    <property type="entry name" value="DndE"/>
    <property type="match status" value="1"/>
</dbReference>
<organism evidence="1 2">
    <name type="scientific">Methylobrevis albus</name>
    <dbReference type="NCBI Taxonomy" id="2793297"/>
    <lineage>
        <taxon>Bacteria</taxon>
        <taxon>Pseudomonadati</taxon>
        <taxon>Pseudomonadota</taxon>
        <taxon>Alphaproteobacteria</taxon>
        <taxon>Hyphomicrobiales</taxon>
        <taxon>Pleomorphomonadaceae</taxon>
        <taxon>Methylobrevis</taxon>
    </lineage>
</organism>
<evidence type="ECO:0000313" key="2">
    <source>
        <dbReference type="Proteomes" id="UP000631694"/>
    </source>
</evidence>
<dbReference type="InterPro" id="IPR038472">
    <property type="entry name" value="DndE_sf"/>
</dbReference>
<dbReference type="NCBIfam" id="TIGR03184">
    <property type="entry name" value="DNA_S_dndE"/>
    <property type="match status" value="1"/>
</dbReference>
<dbReference type="Gene3D" id="1.10.1220.160">
    <property type="entry name" value="DNA sulphur modification protein DndE"/>
    <property type="match status" value="1"/>
</dbReference>
<sequence>MRFTKLKISADAESRLRSLRQRTGLTPNLLCRMAMMLSLEEGSVGPAPVTDEGGSEFNAYTLMGDHNGLITAMLRMVEEEADGRALANDELVARLRAHIHRGVATLSVRAKAPADIARLAAAA</sequence>
<name>A0A931N176_9HYPH</name>
<proteinExistence type="predicted"/>
<accession>A0A931N176</accession>
<reference evidence="1" key="1">
    <citation type="submission" date="2020-12" db="EMBL/GenBank/DDBJ databases">
        <title>Methylobrevis albus sp. nov., isolated from fresh water lack sediment.</title>
        <authorList>
            <person name="Zou Q."/>
        </authorList>
    </citation>
    <scope>NUCLEOTIDE SEQUENCE</scope>
    <source>
        <strain evidence="1">L22</strain>
    </source>
</reference>
<dbReference type="AlphaFoldDB" id="A0A931N176"/>
<dbReference type="InterPro" id="IPR014969">
    <property type="entry name" value="DNA_S_DndE"/>
</dbReference>
<dbReference type="RefSeq" id="WP_197313072.1">
    <property type="nucleotide sequence ID" value="NZ_JADZLT010000056.1"/>
</dbReference>
<protein>
    <submittedName>
        <fullName evidence="1">DNA sulfur modification protein DndE</fullName>
    </submittedName>
</protein>
<gene>
    <name evidence="1" type="primary">dndE</name>
    <name evidence="1" type="ORF">I5731_19465</name>
</gene>
<dbReference type="EMBL" id="JADZLT010000056">
    <property type="protein sequence ID" value="MBH0240009.1"/>
    <property type="molecule type" value="Genomic_DNA"/>
</dbReference>